<gene>
    <name evidence="2" type="ORF">DRW48_07970</name>
</gene>
<feature type="transmembrane region" description="Helical" evidence="1">
    <location>
        <begin position="163"/>
        <end position="181"/>
    </location>
</feature>
<keyword evidence="1" id="KW-0472">Membrane</keyword>
<feature type="transmembrane region" description="Helical" evidence="1">
    <location>
        <begin position="85"/>
        <end position="105"/>
    </location>
</feature>
<sequence length="191" mass="20595">MFRPDGLLSLLDTRAFTSLWYWLMLAGAWALANRAPLGVPADIVLRARRALRGGDADTPPEALVLLDWLSLCLPRWRLTPVEGPIGLAICAFGLTVLALLGFAYGSQTAQAATLLLAPLALLGAIRIGLARRLTLMLDAARRGEMPVRDAASTAAARLMRHRWLGTGLSVLAVAIATWWGVVWNLTHPNGL</sequence>
<protein>
    <recommendedName>
        <fullName evidence="4">Component of SufBCD complex</fullName>
    </recommendedName>
</protein>
<dbReference type="KEGG" id="pars:DRW48_07970"/>
<accession>A0A344PJS9</accession>
<dbReference type="RefSeq" id="WP_114075949.1">
    <property type="nucleotide sequence ID" value="NZ_CP030918.1"/>
</dbReference>
<evidence type="ECO:0000313" key="2">
    <source>
        <dbReference type="EMBL" id="AXC49634.1"/>
    </source>
</evidence>
<organism evidence="2 3">
    <name type="scientific">Paracoccus suum</name>
    <dbReference type="NCBI Taxonomy" id="2259340"/>
    <lineage>
        <taxon>Bacteria</taxon>
        <taxon>Pseudomonadati</taxon>
        <taxon>Pseudomonadota</taxon>
        <taxon>Alphaproteobacteria</taxon>
        <taxon>Rhodobacterales</taxon>
        <taxon>Paracoccaceae</taxon>
        <taxon>Paracoccus</taxon>
    </lineage>
</organism>
<evidence type="ECO:0008006" key="4">
    <source>
        <dbReference type="Google" id="ProtNLM"/>
    </source>
</evidence>
<dbReference type="EMBL" id="CP030918">
    <property type="protein sequence ID" value="AXC49634.1"/>
    <property type="molecule type" value="Genomic_DNA"/>
</dbReference>
<feature type="transmembrane region" description="Helical" evidence="1">
    <location>
        <begin position="111"/>
        <end position="129"/>
    </location>
</feature>
<dbReference type="AlphaFoldDB" id="A0A344PJS9"/>
<keyword evidence="3" id="KW-1185">Reference proteome</keyword>
<keyword evidence="1" id="KW-1133">Transmembrane helix</keyword>
<evidence type="ECO:0000313" key="3">
    <source>
        <dbReference type="Proteomes" id="UP000252023"/>
    </source>
</evidence>
<reference evidence="3" key="1">
    <citation type="submission" date="2018-07" db="EMBL/GenBank/DDBJ databases">
        <title>Genome sequencing of Paracoccus sp. SC2-6.</title>
        <authorList>
            <person name="Heo J."/>
            <person name="Kim S.-J."/>
            <person name="Kwon S.-W."/>
        </authorList>
    </citation>
    <scope>NUCLEOTIDE SEQUENCE [LARGE SCALE GENOMIC DNA]</scope>
    <source>
        <strain evidence="3">SC2-6</strain>
    </source>
</reference>
<dbReference type="Proteomes" id="UP000252023">
    <property type="component" value="Chromosome"/>
</dbReference>
<dbReference type="OrthoDB" id="7847071at2"/>
<keyword evidence="1" id="KW-0812">Transmembrane</keyword>
<feature type="transmembrane region" description="Helical" evidence="1">
    <location>
        <begin position="20"/>
        <end position="39"/>
    </location>
</feature>
<evidence type="ECO:0000256" key="1">
    <source>
        <dbReference type="SAM" id="Phobius"/>
    </source>
</evidence>
<name>A0A344PJS9_9RHOB</name>
<proteinExistence type="predicted"/>